<evidence type="ECO:0000313" key="3">
    <source>
        <dbReference type="Proteomes" id="UP001153620"/>
    </source>
</evidence>
<protein>
    <submittedName>
        <fullName evidence="2">Uncharacterized protein</fullName>
    </submittedName>
</protein>
<name>A0A9N9WSZ6_9DIPT</name>
<dbReference type="OrthoDB" id="10417549at2759"/>
<feature type="compositionally biased region" description="Polar residues" evidence="1">
    <location>
        <begin position="20"/>
        <end position="34"/>
    </location>
</feature>
<accession>A0A9N9WSZ6</accession>
<organism evidence="2 3">
    <name type="scientific">Chironomus riparius</name>
    <dbReference type="NCBI Taxonomy" id="315576"/>
    <lineage>
        <taxon>Eukaryota</taxon>
        <taxon>Metazoa</taxon>
        <taxon>Ecdysozoa</taxon>
        <taxon>Arthropoda</taxon>
        <taxon>Hexapoda</taxon>
        <taxon>Insecta</taxon>
        <taxon>Pterygota</taxon>
        <taxon>Neoptera</taxon>
        <taxon>Endopterygota</taxon>
        <taxon>Diptera</taxon>
        <taxon>Nematocera</taxon>
        <taxon>Chironomoidea</taxon>
        <taxon>Chironomidae</taxon>
        <taxon>Chironominae</taxon>
        <taxon>Chironomus</taxon>
    </lineage>
</organism>
<sequence>MNRDVEASKLFLESERESTRQATTRSSGEAGRSTSPVQDLIKCFCGTCDTWFKRQIIEFALKSNGEAILRDGDSRLLLKKFMIYRKNNSNFKTQLEEIVECFELAQDVLNGEKDLEENRADLDDACYTEYWEDYLTRAIDDGTTDDFFHDLIRESSIRLENSAEYSIFKDELKKKLSLKQ</sequence>
<keyword evidence="3" id="KW-1185">Reference proteome</keyword>
<dbReference type="Proteomes" id="UP001153620">
    <property type="component" value="Chromosome 3"/>
</dbReference>
<gene>
    <name evidence="2" type="ORF">CHIRRI_LOCUS10762</name>
</gene>
<dbReference type="AlphaFoldDB" id="A0A9N9WSZ6"/>
<reference evidence="2" key="2">
    <citation type="submission" date="2022-10" db="EMBL/GenBank/DDBJ databases">
        <authorList>
            <consortium name="ENA_rothamsted_submissions"/>
            <consortium name="culmorum"/>
            <person name="King R."/>
        </authorList>
    </citation>
    <scope>NUCLEOTIDE SEQUENCE</scope>
</reference>
<evidence type="ECO:0000313" key="2">
    <source>
        <dbReference type="EMBL" id="CAG9807916.1"/>
    </source>
</evidence>
<evidence type="ECO:0000256" key="1">
    <source>
        <dbReference type="SAM" id="MobiDB-lite"/>
    </source>
</evidence>
<reference evidence="2" key="1">
    <citation type="submission" date="2022-01" db="EMBL/GenBank/DDBJ databases">
        <authorList>
            <person name="King R."/>
        </authorList>
    </citation>
    <scope>NUCLEOTIDE SEQUENCE</scope>
</reference>
<dbReference type="EMBL" id="OU895879">
    <property type="protein sequence ID" value="CAG9807916.1"/>
    <property type="molecule type" value="Genomic_DNA"/>
</dbReference>
<feature type="region of interest" description="Disordered" evidence="1">
    <location>
        <begin position="13"/>
        <end position="34"/>
    </location>
</feature>
<proteinExistence type="predicted"/>